<gene>
    <name evidence="1" type="ORF">GCWU000325_00912</name>
</gene>
<dbReference type="AlphaFoldDB" id="C9LFD1"/>
<name>C9LFD1_9BACT</name>
<protein>
    <submittedName>
        <fullName evidence="1">Uncharacterized protein</fullName>
    </submittedName>
</protein>
<accession>C9LFD1</accession>
<dbReference type="Proteomes" id="UP000003460">
    <property type="component" value="Unassembled WGS sequence"/>
</dbReference>
<reference evidence="1" key="1">
    <citation type="submission" date="2009-09" db="EMBL/GenBank/DDBJ databases">
        <authorList>
            <person name="Weinstock G."/>
            <person name="Sodergren E."/>
            <person name="Clifton S."/>
            <person name="Fulton L."/>
            <person name="Fulton B."/>
            <person name="Courtney L."/>
            <person name="Fronick C."/>
            <person name="Harrison M."/>
            <person name="Strong C."/>
            <person name="Farmer C."/>
            <person name="Delahaunty K."/>
            <person name="Markovic C."/>
            <person name="Hall O."/>
            <person name="Minx P."/>
            <person name="Tomlinson C."/>
            <person name="Mitreva M."/>
            <person name="Nelson J."/>
            <person name="Hou S."/>
            <person name="Wollam A."/>
            <person name="Pepin K.H."/>
            <person name="Johnson M."/>
            <person name="Bhonagiri V."/>
            <person name="Nash W.E."/>
            <person name="Warren W."/>
            <person name="Chinwalla A."/>
            <person name="Mardis E.R."/>
            <person name="Wilson R.K."/>
        </authorList>
    </citation>
    <scope>NUCLEOTIDE SEQUENCE [LARGE SCALE GENOMIC DNA]</scope>
    <source>
        <strain evidence="1">ATCC 51259</strain>
    </source>
</reference>
<evidence type="ECO:0000313" key="1">
    <source>
        <dbReference type="EMBL" id="EEX72449.1"/>
    </source>
</evidence>
<dbReference type="EMBL" id="ACIJ02000016">
    <property type="protein sequence ID" value="EEX72449.1"/>
    <property type="molecule type" value="Genomic_DNA"/>
</dbReference>
<keyword evidence="2" id="KW-1185">Reference proteome</keyword>
<comment type="caution">
    <text evidence="1">The sequence shown here is derived from an EMBL/GenBank/DDBJ whole genome shotgun (WGS) entry which is preliminary data.</text>
</comment>
<dbReference type="STRING" id="626522.GCWU000325_00912"/>
<proteinExistence type="predicted"/>
<evidence type="ECO:0000313" key="2">
    <source>
        <dbReference type="Proteomes" id="UP000003460"/>
    </source>
</evidence>
<sequence length="122" mass="14008">MLYYFSRDAAYREKNEDIKKGCRLLFFQMSTPKAIGALTDYRFSYSEKAVAGYESRVCVMFMGAKVRLLLCLAKPFFVLFPLLTFPEGPCFGLISTIKAGLLAYTEGRKTLTNTRRRQTHFC</sequence>
<dbReference type="HOGENOM" id="CLU_2024629_0_0_10"/>
<organism evidence="1 2">
    <name type="scientific">Alloprevotella tannerae ATCC 51259</name>
    <dbReference type="NCBI Taxonomy" id="626522"/>
    <lineage>
        <taxon>Bacteria</taxon>
        <taxon>Pseudomonadati</taxon>
        <taxon>Bacteroidota</taxon>
        <taxon>Bacteroidia</taxon>
        <taxon>Bacteroidales</taxon>
        <taxon>Prevotellaceae</taxon>
        <taxon>Alloprevotella</taxon>
    </lineage>
</organism>